<accession>A0A0F9H880</accession>
<sequence length="30" mass="3643">MILKLLILVLLVWACYELILKFRQLIIEIK</sequence>
<comment type="caution">
    <text evidence="1">The sequence shown here is derived from an EMBL/GenBank/DDBJ whole genome shotgun (WGS) entry which is preliminary data.</text>
</comment>
<dbReference type="EMBL" id="LAZR01015815">
    <property type="protein sequence ID" value="KKM07255.1"/>
    <property type="molecule type" value="Genomic_DNA"/>
</dbReference>
<name>A0A0F9H880_9ZZZZ</name>
<reference evidence="1" key="1">
    <citation type="journal article" date="2015" name="Nature">
        <title>Complex archaea that bridge the gap between prokaryotes and eukaryotes.</title>
        <authorList>
            <person name="Spang A."/>
            <person name="Saw J.H."/>
            <person name="Jorgensen S.L."/>
            <person name="Zaremba-Niedzwiedzka K."/>
            <person name="Martijn J."/>
            <person name="Lind A.E."/>
            <person name="van Eijk R."/>
            <person name="Schleper C."/>
            <person name="Guy L."/>
            <person name="Ettema T.J."/>
        </authorList>
    </citation>
    <scope>NUCLEOTIDE SEQUENCE</scope>
</reference>
<organism evidence="1">
    <name type="scientific">marine sediment metagenome</name>
    <dbReference type="NCBI Taxonomy" id="412755"/>
    <lineage>
        <taxon>unclassified sequences</taxon>
        <taxon>metagenomes</taxon>
        <taxon>ecological metagenomes</taxon>
    </lineage>
</organism>
<protein>
    <submittedName>
        <fullName evidence="1">Uncharacterized protein</fullName>
    </submittedName>
</protein>
<proteinExistence type="predicted"/>
<gene>
    <name evidence="1" type="ORF">LCGC14_1735870</name>
</gene>
<dbReference type="AlphaFoldDB" id="A0A0F9H880"/>
<feature type="non-terminal residue" evidence="1">
    <location>
        <position position="30"/>
    </location>
</feature>
<evidence type="ECO:0000313" key="1">
    <source>
        <dbReference type="EMBL" id="KKM07255.1"/>
    </source>
</evidence>